<keyword evidence="2" id="KW-0812">Transmembrane</keyword>
<keyword evidence="2" id="KW-0472">Membrane</keyword>
<sequence>MNTRKSPRYSNLQRQVKSGQRPTTCRSFERGKYSEGVSEAQDPAPGTPPPSGRPATLAIALFGYTAARMLLVVVIAAVILFGGKLVGVDVPFLVAAVFGVLIALPLGMYLFKSLRLKVNSEISAIEADRRARHDDLQSRLRGDK</sequence>
<feature type="transmembrane region" description="Helical" evidence="2">
    <location>
        <begin position="92"/>
        <end position="111"/>
    </location>
</feature>
<name>A0A1H2JZ21_9ACTN</name>
<evidence type="ECO:0008006" key="5">
    <source>
        <dbReference type="Google" id="ProtNLM"/>
    </source>
</evidence>
<feature type="region of interest" description="Disordered" evidence="1">
    <location>
        <begin position="1"/>
        <end position="52"/>
    </location>
</feature>
<dbReference type="Pfam" id="PF14012">
    <property type="entry name" value="DUF4229"/>
    <property type="match status" value="1"/>
</dbReference>
<dbReference type="AlphaFoldDB" id="A0A1H2JZ21"/>
<feature type="compositionally biased region" description="Polar residues" evidence="1">
    <location>
        <begin position="1"/>
        <end position="26"/>
    </location>
</feature>
<organism evidence="3 4">
    <name type="scientific">Gordonia westfalica</name>
    <dbReference type="NCBI Taxonomy" id="158898"/>
    <lineage>
        <taxon>Bacteria</taxon>
        <taxon>Bacillati</taxon>
        <taxon>Actinomycetota</taxon>
        <taxon>Actinomycetes</taxon>
        <taxon>Mycobacteriales</taxon>
        <taxon>Gordoniaceae</taxon>
        <taxon>Gordonia</taxon>
    </lineage>
</organism>
<accession>A0A1H2JZ21</accession>
<dbReference type="InterPro" id="IPR025323">
    <property type="entry name" value="DUF4229"/>
</dbReference>
<protein>
    <recommendedName>
        <fullName evidence="5">DUF4229 domain-containing protein</fullName>
    </recommendedName>
</protein>
<keyword evidence="2" id="KW-1133">Transmembrane helix</keyword>
<gene>
    <name evidence="3" type="ORF">SAMN04488548_1342658</name>
</gene>
<evidence type="ECO:0000256" key="1">
    <source>
        <dbReference type="SAM" id="MobiDB-lite"/>
    </source>
</evidence>
<evidence type="ECO:0000313" key="3">
    <source>
        <dbReference type="EMBL" id="SDU61542.1"/>
    </source>
</evidence>
<dbReference type="EMBL" id="FNLM01000034">
    <property type="protein sequence ID" value="SDU61542.1"/>
    <property type="molecule type" value="Genomic_DNA"/>
</dbReference>
<evidence type="ECO:0000256" key="2">
    <source>
        <dbReference type="SAM" id="Phobius"/>
    </source>
</evidence>
<dbReference type="STRING" id="158898.SAMN04488548_1342658"/>
<evidence type="ECO:0000313" key="4">
    <source>
        <dbReference type="Proteomes" id="UP000183180"/>
    </source>
</evidence>
<proteinExistence type="predicted"/>
<dbReference type="Proteomes" id="UP000183180">
    <property type="component" value="Unassembled WGS sequence"/>
</dbReference>
<reference evidence="3 4" key="1">
    <citation type="submission" date="2016-10" db="EMBL/GenBank/DDBJ databases">
        <authorList>
            <person name="de Groot N.N."/>
        </authorList>
    </citation>
    <scope>NUCLEOTIDE SEQUENCE [LARGE SCALE GENOMIC DNA]</scope>
    <source>
        <strain evidence="3 4">DSM 44215</strain>
    </source>
</reference>
<feature type="transmembrane region" description="Helical" evidence="2">
    <location>
        <begin position="57"/>
        <end position="80"/>
    </location>
</feature>